<dbReference type="Proteomes" id="UP000237000">
    <property type="component" value="Unassembled WGS sequence"/>
</dbReference>
<comment type="caution">
    <text evidence="1">The sequence shown here is derived from an EMBL/GenBank/DDBJ whole genome shotgun (WGS) entry which is preliminary data.</text>
</comment>
<keyword evidence="2" id="KW-1185">Reference proteome</keyword>
<name>A0A2P5ELN3_TREOI</name>
<accession>A0A2P5ELN3</accession>
<feature type="non-terminal residue" evidence="1">
    <location>
        <position position="1"/>
    </location>
</feature>
<proteinExistence type="predicted"/>
<gene>
    <name evidence="1" type="ORF">TorRG33x02_178050</name>
</gene>
<protein>
    <submittedName>
        <fullName evidence="1">Uncharacterized protein</fullName>
    </submittedName>
</protein>
<dbReference type="EMBL" id="JXTC01000132">
    <property type="protein sequence ID" value="PON86464.1"/>
    <property type="molecule type" value="Genomic_DNA"/>
</dbReference>
<evidence type="ECO:0000313" key="1">
    <source>
        <dbReference type="EMBL" id="PON86464.1"/>
    </source>
</evidence>
<dbReference type="OrthoDB" id="10359172at2759"/>
<reference evidence="2" key="1">
    <citation type="submission" date="2016-06" db="EMBL/GenBank/DDBJ databases">
        <title>Parallel loss of symbiosis genes in relatives of nitrogen-fixing non-legume Parasponia.</title>
        <authorList>
            <person name="Van Velzen R."/>
            <person name="Holmer R."/>
            <person name="Bu F."/>
            <person name="Rutten L."/>
            <person name="Van Zeijl A."/>
            <person name="Liu W."/>
            <person name="Santuari L."/>
            <person name="Cao Q."/>
            <person name="Sharma T."/>
            <person name="Shen D."/>
            <person name="Roswanjaya Y."/>
            <person name="Wardhani T."/>
            <person name="Kalhor M.S."/>
            <person name="Jansen J."/>
            <person name="Van den Hoogen J."/>
            <person name="Gungor B."/>
            <person name="Hartog M."/>
            <person name="Hontelez J."/>
            <person name="Verver J."/>
            <person name="Yang W.-C."/>
            <person name="Schijlen E."/>
            <person name="Repin R."/>
            <person name="Schilthuizen M."/>
            <person name="Schranz E."/>
            <person name="Heidstra R."/>
            <person name="Miyata K."/>
            <person name="Fedorova E."/>
            <person name="Kohlen W."/>
            <person name="Bisseling T."/>
            <person name="Smit S."/>
            <person name="Geurts R."/>
        </authorList>
    </citation>
    <scope>NUCLEOTIDE SEQUENCE [LARGE SCALE GENOMIC DNA]</scope>
    <source>
        <strain evidence="2">cv. RG33-2</strain>
    </source>
</reference>
<sequence length="43" mass="4645">ITTECCHGKLQEASCNPKSRVEASTIKGSGFKTEVVHAARTLR</sequence>
<dbReference type="InParanoid" id="A0A2P5ELN3"/>
<organism evidence="1 2">
    <name type="scientific">Trema orientale</name>
    <name type="common">Charcoal tree</name>
    <name type="synonym">Celtis orientalis</name>
    <dbReference type="NCBI Taxonomy" id="63057"/>
    <lineage>
        <taxon>Eukaryota</taxon>
        <taxon>Viridiplantae</taxon>
        <taxon>Streptophyta</taxon>
        <taxon>Embryophyta</taxon>
        <taxon>Tracheophyta</taxon>
        <taxon>Spermatophyta</taxon>
        <taxon>Magnoliopsida</taxon>
        <taxon>eudicotyledons</taxon>
        <taxon>Gunneridae</taxon>
        <taxon>Pentapetalae</taxon>
        <taxon>rosids</taxon>
        <taxon>fabids</taxon>
        <taxon>Rosales</taxon>
        <taxon>Cannabaceae</taxon>
        <taxon>Trema</taxon>
    </lineage>
</organism>
<evidence type="ECO:0000313" key="2">
    <source>
        <dbReference type="Proteomes" id="UP000237000"/>
    </source>
</evidence>
<dbReference type="AlphaFoldDB" id="A0A2P5ELN3"/>